<protein>
    <submittedName>
        <fullName evidence="1">Uncharacterized protein</fullName>
    </submittedName>
</protein>
<organism evidence="1 2">
    <name type="scientific">Paraburkholderia humisilvae</name>
    <dbReference type="NCBI Taxonomy" id="627669"/>
    <lineage>
        <taxon>Bacteria</taxon>
        <taxon>Pseudomonadati</taxon>
        <taxon>Pseudomonadota</taxon>
        <taxon>Betaproteobacteria</taxon>
        <taxon>Burkholderiales</taxon>
        <taxon>Burkholderiaceae</taxon>
        <taxon>Paraburkholderia</taxon>
    </lineage>
</organism>
<dbReference type="Proteomes" id="UP000494363">
    <property type="component" value="Unassembled WGS sequence"/>
</dbReference>
<dbReference type="RefSeq" id="WP_217478234.1">
    <property type="nucleotide sequence ID" value="NZ_CADIKH010000287.1"/>
</dbReference>
<dbReference type="EMBL" id="CADIKH010000287">
    <property type="protein sequence ID" value="CAB3775161.1"/>
    <property type="molecule type" value="Genomic_DNA"/>
</dbReference>
<reference evidence="1 2" key="1">
    <citation type="submission" date="2020-04" db="EMBL/GenBank/DDBJ databases">
        <authorList>
            <person name="De Canck E."/>
        </authorList>
    </citation>
    <scope>NUCLEOTIDE SEQUENCE [LARGE SCALE GENOMIC DNA]</scope>
    <source>
        <strain evidence="1 2">LMG 29542</strain>
    </source>
</reference>
<gene>
    <name evidence="1" type="ORF">LMG29542_08543</name>
</gene>
<sequence>MSYIFALLHKLIPTFHEPNLPLDSDYSYEARKREDRRLRKFEANIAWFRV</sequence>
<accession>A0A6J5FBJ2</accession>
<dbReference type="AlphaFoldDB" id="A0A6J5FBJ2"/>
<keyword evidence="2" id="KW-1185">Reference proteome</keyword>
<evidence type="ECO:0000313" key="2">
    <source>
        <dbReference type="Proteomes" id="UP000494363"/>
    </source>
</evidence>
<proteinExistence type="predicted"/>
<name>A0A6J5FBJ2_9BURK</name>
<evidence type="ECO:0000313" key="1">
    <source>
        <dbReference type="EMBL" id="CAB3775161.1"/>
    </source>
</evidence>